<dbReference type="STRING" id="3847.A0A0R0J086"/>
<dbReference type="PaxDb" id="3847-GLYMA08G37325.1"/>
<comment type="subcellular location">
    <subcellularLocation>
        <location evidence="1">Plastid</location>
        <location evidence="1">Chloroplast membrane</location>
        <topology evidence="1">Multi-pass membrane protein</topology>
    </subcellularLocation>
</comment>
<keyword evidence="3" id="KW-0808">Transferase</keyword>
<keyword evidence="4 7" id="KW-0812">Transmembrane</keyword>
<accession>A0A2K7JKY6</accession>
<evidence type="ECO:0000313" key="9">
    <source>
        <dbReference type="EnsemblPlants" id="KRH45499"/>
    </source>
</evidence>
<keyword evidence="6 7" id="KW-0472">Membrane</keyword>
<dbReference type="PANTHER" id="PTHR43009:SF6">
    <property type="entry name" value="HOMOGENTISATE PHYTYLTRANSFERASE 1, CHLOROPLASTIC"/>
    <property type="match status" value="1"/>
</dbReference>
<protein>
    <submittedName>
        <fullName evidence="8 9">Uncharacterized protein</fullName>
    </submittedName>
</protein>
<reference evidence="8 9" key="1">
    <citation type="journal article" date="2010" name="Nature">
        <title>Genome sequence of the palaeopolyploid soybean.</title>
        <authorList>
            <person name="Schmutz J."/>
            <person name="Cannon S.B."/>
            <person name="Schlueter J."/>
            <person name="Ma J."/>
            <person name="Mitros T."/>
            <person name="Nelson W."/>
            <person name="Hyten D.L."/>
            <person name="Song Q."/>
            <person name="Thelen J.J."/>
            <person name="Cheng J."/>
            <person name="Xu D."/>
            <person name="Hellsten U."/>
            <person name="May G.D."/>
            <person name="Yu Y."/>
            <person name="Sakurai T."/>
            <person name="Umezawa T."/>
            <person name="Bhattacharyya M.K."/>
            <person name="Sandhu D."/>
            <person name="Valliyodan B."/>
            <person name="Lindquist E."/>
            <person name="Peto M."/>
            <person name="Grant D."/>
            <person name="Shu S."/>
            <person name="Goodstein D."/>
            <person name="Barry K."/>
            <person name="Futrell-Griggs M."/>
            <person name="Abernathy B."/>
            <person name="Du J."/>
            <person name="Tian Z."/>
            <person name="Zhu L."/>
            <person name="Gill N."/>
            <person name="Joshi T."/>
            <person name="Libault M."/>
            <person name="Sethuraman A."/>
            <person name="Zhang X.-C."/>
            <person name="Shinozaki K."/>
            <person name="Nguyen H.T."/>
            <person name="Wing R.A."/>
            <person name="Cregan P."/>
            <person name="Specht J."/>
            <person name="Grimwood J."/>
            <person name="Rokhsar D."/>
            <person name="Stacey G."/>
            <person name="Shoemaker R.C."/>
            <person name="Jackson S.A."/>
        </authorList>
    </citation>
    <scope>NUCLEOTIDE SEQUENCE</scope>
    <source>
        <strain evidence="9">cv. Williams 82</strain>
        <tissue evidence="8">Callus</tissue>
    </source>
</reference>
<accession>A0A0R0J086</accession>
<dbReference type="EMBL" id="CM000841">
    <property type="protein sequence ID" value="KRH45499.2"/>
    <property type="molecule type" value="Genomic_DNA"/>
</dbReference>
<name>A0A0R0J086_SOYBN</name>
<feature type="transmembrane region" description="Helical" evidence="7">
    <location>
        <begin position="114"/>
        <end position="139"/>
    </location>
</feature>
<evidence type="ECO:0000256" key="4">
    <source>
        <dbReference type="ARBA" id="ARBA00022692"/>
    </source>
</evidence>
<organism evidence="8">
    <name type="scientific">Glycine max</name>
    <name type="common">Soybean</name>
    <name type="synonym">Glycine hispida</name>
    <dbReference type="NCBI Taxonomy" id="3847"/>
    <lineage>
        <taxon>Eukaryota</taxon>
        <taxon>Viridiplantae</taxon>
        <taxon>Streptophyta</taxon>
        <taxon>Embryophyta</taxon>
        <taxon>Tracheophyta</taxon>
        <taxon>Spermatophyta</taxon>
        <taxon>Magnoliopsida</taxon>
        <taxon>eudicotyledons</taxon>
        <taxon>Gunneridae</taxon>
        <taxon>Pentapetalae</taxon>
        <taxon>rosids</taxon>
        <taxon>fabids</taxon>
        <taxon>Fabales</taxon>
        <taxon>Fabaceae</taxon>
        <taxon>Papilionoideae</taxon>
        <taxon>50 kb inversion clade</taxon>
        <taxon>NPAAA clade</taxon>
        <taxon>indigoferoid/millettioid clade</taxon>
        <taxon>Phaseoleae</taxon>
        <taxon>Glycine</taxon>
        <taxon>Glycine subgen. Soja</taxon>
    </lineage>
</organism>
<proteinExistence type="inferred from homology"/>
<dbReference type="Proteomes" id="UP000008827">
    <property type="component" value="Chromosome 8"/>
</dbReference>
<evidence type="ECO:0000313" key="8">
    <source>
        <dbReference type="EMBL" id="KRH45499.2"/>
    </source>
</evidence>
<evidence type="ECO:0000313" key="10">
    <source>
        <dbReference type="Proteomes" id="UP000008827"/>
    </source>
</evidence>
<gene>
    <name evidence="8" type="ORF">GLYMA_08G274800</name>
</gene>
<dbReference type="Gene3D" id="1.10.357.140">
    <property type="entry name" value="UbiA prenyltransferase"/>
    <property type="match status" value="1"/>
</dbReference>
<dbReference type="InterPro" id="IPR000537">
    <property type="entry name" value="UbiA_prenyltransferase"/>
</dbReference>
<keyword evidence="10" id="KW-1185">Reference proteome</keyword>
<feature type="transmembrane region" description="Helical" evidence="7">
    <location>
        <begin position="291"/>
        <end position="311"/>
    </location>
</feature>
<sequence>MDSGLAISSPKAYSVTTGGNLWRSKHSTKNIYYASSCVSKASEHKRKNQIEYNVLRLQQPSLDHHYKCTGGESTYQKCNRKYVVKAVPKQPFDLEPHASNLKNILYSVKKLLAAFYYFSYPYTMIGITLCAFSSSLLAVEKLSDISLSFFIGVLQAVLPQLFIEIYLSGVNQLYDLEIDKINKPHLPIASGQFSFKTGVIVSASFLALSVGFTWITGSWPLIWNLIVISSTWTAYSIDNRYPVFAAMCMVSTWTFALPISFFHHMQDIPDVEGDKEHGINSLSVRLGQKRVFWICVFLFEMAFGVGLLAGASSSYLHTKIVTGLGNVVPCSILLVPKPVPRI</sequence>
<feature type="transmembrane region" description="Helical" evidence="7">
    <location>
        <begin position="244"/>
        <end position="262"/>
    </location>
</feature>
<evidence type="ECO:0000256" key="7">
    <source>
        <dbReference type="SAM" id="Phobius"/>
    </source>
</evidence>
<reference evidence="9" key="2">
    <citation type="submission" date="2018-02" db="UniProtKB">
        <authorList>
            <consortium name="EnsemblPlants"/>
        </authorList>
    </citation>
    <scope>IDENTIFICATION</scope>
    <source>
        <strain evidence="9">Williams 82</strain>
    </source>
</reference>
<dbReference type="GO" id="GO:0016765">
    <property type="term" value="F:transferase activity, transferring alkyl or aryl (other than methyl) groups"/>
    <property type="evidence" value="ECO:0007669"/>
    <property type="project" value="InterPro"/>
</dbReference>
<evidence type="ECO:0000256" key="1">
    <source>
        <dbReference type="ARBA" id="ARBA00004508"/>
    </source>
</evidence>
<keyword evidence="5 7" id="KW-1133">Transmembrane helix</keyword>
<comment type="similarity">
    <text evidence="2">Belongs to the UbiA prenyltransferase family.</text>
</comment>
<dbReference type="Pfam" id="PF01040">
    <property type="entry name" value="UbiA"/>
    <property type="match status" value="1"/>
</dbReference>
<dbReference type="InterPro" id="IPR044878">
    <property type="entry name" value="UbiA_sf"/>
</dbReference>
<dbReference type="PANTHER" id="PTHR43009">
    <property type="entry name" value="HOMOGENTISATE SOLANESYLTRANSFERASE, CHLOROPLASTIC"/>
    <property type="match status" value="1"/>
</dbReference>
<dbReference type="Gramene" id="KRH45499">
    <property type="protein sequence ID" value="KRH45499"/>
    <property type="gene ID" value="GLYMA_08G274800"/>
</dbReference>
<feature type="transmembrane region" description="Helical" evidence="7">
    <location>
        <begin position="145"/>
        <end position="167"/>
    </location>
</feature>
<dbReference type="ExpressionAtlas" id="A0A0R0J086">
    <property type="expression patterns" value="baseline"/>
</dbReference>
<evidence type="ECO:0000256" key="2">
    <source>
        <dbReference type="ARBA" id="ARBA00005985"/>
    </source>
</evidence>
<dbReference type="EnsemblPlants" id="KRH45499">
    <property type="protein sequence ID" value="KRH45499"/>
    <property type="gene ID" value="GLYMA_08G274800"/>
</dbReference>
<evidence type="ECO:0000256" key="3">
    <source>
        <dbReference type="ARBA" id="ARBA00022679"/>
    </source>
</evidence>
<evidence type="ECO:0000256" key="6">
    <source>
        <dbReference type="ARBA" id="ARBA00023136"/>
    </source>
</evidence>
<dbReference type="InParanoid" id="A0A0R0J086"/>
<evidence type="ECO:0000256" key="5">
    <source>
        <dbReference type="ARBA" id="ARBA00022989"/>
    </source>
</evidence>
<dbReference type="AlphaFoldDB" id="A0A0R0J086"/>
<dbReference type="GO" id="GO:0031969">
    <property type="term" value="C:chloroplast membrane"/>
    <property type="evidence" value="ECO:0007669"/>
    <property type="project" value="UniProtKB-SubCell"/>
</dbReference>
<reference evidence="8" key="3">
    <citation type="submission" date="2018-07" db="EMBL/GenBank/DDBJ databases">
        <title>WGS assembly of Glycine max.</title>
        <authorList>
            <person name="Schmutz J."/>
            <person name="Cannon S."/>
            <person name="Schlueter J."/>
            <person name="Ma J."/>
            <person name="Mitros T."/>
            <person name="Nelson W."/>
            <person name="Hyten D."/>
            <person name="Song Q."/>
            <person name="Thelen J."/>
            <person name="Cheng J."/>
            <person name="Xu D."/>
            <person name="Hellsten U."/>
            <person name="May G."/>
            <person name="Yu Y."/>
            <person name="Sakurai T."/>
            <person name="Umezawa T."/>
            <person name="Bhattacharyya M."/>
            <person name="Sandhu D."/>
            <person name="Valliyodan B."/>
            <person name="Lindquist E."/>
            <person name="Peto M."/>
            <person name="Grant D."/>
            <person name="Shu S."/>
            <person name="Goodstein D."/>
            <person name="Barry K."/>
            <person name="Futrell-Griggs M."/>
            <person name="Abernathy B."/>
            <person name="Du J."/>
            <person name="Tian Z."/>
            <person name="Zhu L."/>
            <person name="Gill N."/>
            <person name="Joshi T."/>
            <person name="Libault M."/>
            <person name="Sethuraman A."/>
            <person name="Zhang X."/>
            <person name="Shinozaki K."/>
            <person name="Nguyen H."/>
            <person name="Wing R."/>
            <person name="Cregan P."/>
            <person name="Specht J."/>
            <person name="Grimwood J."/>
            <person name="Rokhsar D."/>
            <person name="Stacey G."/>
            <person name="Shoemaker R."/>
            <person name="Jackson S."/>
        </authorList>
    </citation>
    <scope>NUCLEOTIDE SEQUENCE</scope>
    <source>
        <tissue evidence="8">Callus</tissue>
    </source>
</reference>